<keyword evidence="2" id="KW-1185">Reference proteome</keyword>
<dbReference type="Gene3D" id="2.30.280.10">
    <property type="entry name" value="SRA-YDG"/>
    <property type="match status" value="1"/>
</dbReference>
<proteinExistence type="predicted"/>
<dbReference type="Proteomes" id="UP001629113">
    <property type="component" value="Unassembled WGS sequence"/>
</dbReference>
<dbReference type="InterPro" id="IPR015947">
    <property type="entry name" value="PUA-like_sf"/>
</dbReference>
<protein>
    <recommendedName>
        <fullName evidence="3">YDG domain-containing protein</fullName>
    </recommendedName>
</protein>
<gene>
    <name evidence="1" type="ORF">PVAG01_00594</name>
</gene>
<reference evidence="1 2" key="1">
    <citation type="submission" date="2024-06" db="EMBL/GenBank/DDBJ databases">
        <title>Complete genome of Phlyctema vagabunda strain 19-DSS-EL-015.</title>
        <authorList>
            <person name="Fiorenzani C."/>
        </authorList>
    </citation>
    <scope>NUCLEOTIDE SEQUENCE [LARGE SCALE GENOMIC DNA]</scope>
    <source>
        <strain evidence="1 2">19-DSS-EL-015</strain>
    </source>
</reference>
<evidence type="ECO:0000313" key="1">
    <source>
        <dbReference type="EMBL" id="KAL3427085.1"/>
    </source>
</evidence>
<evidence type="ECO:0000313" key="2">
    <source>
        <dbReference type="Proteomes" id="UP001629113"/>
    </source>
</evidence>
<organism evidence="1 2">
    <name type="scientific">Phlyctema vagabunda</name>
    <dbReference type="NCBI Taxonomy" id="108571"/>
    <lineage>
        <taxon>Eukaryota</taxon>
        <taxon>Fungi</taxon>
        <taxon>Dikarya</taxon>
        <taxon>Ascomycota</taxon>
        <taxon>Pezizomycotina</taxon>
        <taxon>Leotiomycetes</taxon>
        <taxon>Helotiales</taxon>
        <taxon>Dermateaceae</taxon>
        <taxon>Phlyctema</taxon>
    </lineage>
</organism>
<sequence length="513" mass="58118">MGEVVESLSNNITRLNHGSRADSDTCHAHPDITLCTSTHQIHDEWSFLTWKLSSLHTERQLNSASLSSTTLSYQHDLIPDSEIGSLIEAPNVDGVHEILGLSRVLHREAPKAAKSKSYDWHGLNLVACPASLASSSDSKDDQNQQSSVENIWDVENLLDMTNTIRVGLKERFLKATDVATLHIILSTLVSDECIPTSAANLDLISHTRLDKLLGAIVNDDGAASKMHPLFKDITSSAVLLKNKWQRRFLARYFELDEARLREMKEVRLHDMSLIAADQIGQKWYVDKRNPIDELEGNLSFEPGAWWVNLCSAFRDGIVGNATEDVTRGHYGFTALPMVTGVEEIGLDGTVKLIKKGGLRDMYPNLITHVGREIRVLRGHTLLSKLAPLAGVRYDGLYKIIQYGHRLCTTTETYRLELTLERVHGQRDMDMILCIPLPSELDDWELYNRILAEDIRVRKGDAAMQEWKEREEGEEHERENWRSWHDFKRKHSQVVWATPRRLSRATTSTGKPGY</sequence>
<dbReference type="InterPro" id="IPR036987">
    <property type="entry name" value="SRA-YDG_sf"/>
</dbReference>
<name>A0ABR4PV24_9HELO</name>
<comment type="caution">
    <text evidence="1">The sequence shown here is derived from an EMBL/GenBank/DDBJ whole genome shotgun (WGS) entry which is preliminary data.</text>
</comment>
<dbReference type="SUPFAM" id="SSF88697">
    <property type="entry name" value="PUA domain-like"/>
    <property type="match status" value="1"/>
</dbReference>
<accession>A0ABR4PV24</accession>
<evidence type="ECO:0008006" key="3">
    <source>
        <dbReference type="Google" id="ProtNLM"/>
    </source>
</evidence>
<dbReference type="EMBL" id="JBFCZG010000001">
    <property type="protein sequence ID" value="KAL3427085.1"/>
    <property type="molecule type" value="Genomic_DNA"/>
</dbReference>